<name>A0A8J9TVZ8_PHATR</name>
<sequence length="802" mass="88259">MASETGVRQQFFYEQLGAPSLLYREKGSYTTLDEEPNPSTGRAAIDDRHLRLIRSRAQWDQPVPQDILRSSLTHNAKNTPALHAFPTAGAKIRRQAQKTDRVSLATQAESCRYIPDGLNCVDPAYLAPFDAETLKEGMTPFQDHVAAAGVKRRADEDAPAIPWGDCNAPEQYGNCIALMPCACCNCKDNEDHTWALLHPVGPLLDRVRLSHVSLPRGRFILEDLPLPPCRRDLNVDDRVRQIAQCGPNLFVARTSINCTGFSIQESPRLETCDDTTKCLGKKFYLQQSFQIDERFTTETPRSYRPLDLCSHPKYGVVTNSLLAIVYESEQNKRSTVHRLSVDSEAVTHKTEHNIANLDRIANIDFGAQSPMVLWSAARSYVRPSPTISAGNPKPRVGHGNSLYSIDLRTNEGTFQWSPSAELYVVEGTHSISGIKTDWVNGTSVWAASVSAGKTWEIDVRMPCQTVTTWSLPHACEGSNSTVSTSGVYGEGFLFEQPVKGYGYDDDYVAPQTLLGVGKNPNSYGIHIYQRPARGPLFQSQSIEAPACPGITFLQNSSVATSSSFALPDVSSNIFTCGIASFRTPGEQLQENSDFNKTTYASNALCIVSSTNKGDVYTHTLIESKNTNKQNGRPFKGLPIGSVAVPVTSIDSQIYSSPDVLFWHLRNKSPLAGHAIVGPAFTEKDRTKKIRKKLDCKSKDNASMSFETDVVAIKPTSEPLFLTADKREAATVKLPSHLASKAAGMLTTTLKCFDTERTSKVERSVEGQLLHSDINANVFRTISTAWELGCTSDEFEHSDTSSI</sequence>
<dbReference type="EMBL" id="OU594946">
    <property type="protein sequence ID" value="CAG9290167.1"/>
    <property type="molecule type" value="Genomic_DNA"/>
</dbReference>
<dbReference type="Proteomes" id="UP000836788">
    <property type="component" value="Chromosome 5"/>
</dbReference>
<protein>
    <submittedName>
        <fullName evidence="1">Uncharacterized protein</fullName>
    </submittedName>
</protein>
<reference evidence="1" key="1">
    <citation type="submission" date="2022-02" db="EMBL/GenBank/DDBJ databases">
        <authorList>
            <person name="Giguere J D."/>
        </authorList>
    </citation>
    <scope>NUCLEOTIDE SEQUENCE</scope>
    <source>
        <strain evidence="1">CCAP 1055/1</strain>
    </source>
</reference>
<dbReference type="AlphaFoldDB" id="A0A8J9TVZ8"/>
<dbReference type="SUPFAM" id="SSF75011">
    <property type="entry name" value="3-carboxy-cis,cis-mucoante lactonizing enzyme"/>
    <property type="match status" value="1"/>
</dbReference>
<organism evidence="1">
    <name type="scientific">Phaeodactylum tricornutum</name>
    <name type="common">Diatom</name>
    <dbReference type="NCBI Taxonomy" id="2850"/>
    <lineage>
        <taxon>Eukaryota</taxon>
        <taxon>Sar</taxon>
        <taxon>Stramenopiles</taxon>
        <taxon>Ochrophyta</taxon>
        <taxon>Bacillariophyta</taxon>
        <taxon>Bacillariophyceae</taxon>
        <taxon>Bacillariophycidae</taxon>
        <taxon>Naviculales</taxon>
        <taxon>Phaeodactylaceae</taxon>
        <taxon>Phaeodactylum</taxon>
    </lineage>
</organism>
<proteinExistence type="predicted"/>
<accession>A0A8J9TVZ8</accession>
<evidence type="ECO:0000313" key="1">
    <source>
        <dbReference type="EMBL" id="CAG9290167.1"/>
    </source>
</evidence>
<gene>
    <name evidence="1" type="ORF">PTTT1_LOCUS43944</name>
</gene>